<dbReference type="NCBIfam" id="TIGR00809">
    <property type="entry name" value="secB"/>
    <property type="match status" value="1"/>
</dbReference>
<dbReference type="PANTHER" id="PTHR36918:SF1">
    <property type="entry name" value="PROTEIN-EXPORT PROTEIN SECB"/>
    <property type="match status" value="1"/>
</dbReference>
<dbReference type="NCBIfam" id="NF004392">
    <property type="entry name" value="PRK05751.1-3"/>
    <property type="match status" value="1"/>
</dbReference>
<organism evidence="1">
    <name type="scientific">mine drainage metagenome</name>
    <dbReference type="NCBI Taxonomy" id="410659"/>
    <lineage>
        <taxon>unclassified sequences</taxon>
        <taxon>metagenomes</taxon>
        <taxon>ecological metagenomes</taxon>
    </lineage>
</organism>
<dbReference type="GO" id="GO:0051262">
    <property type="term" value="P:protein tetramerization"/>
    <property type="evidence" value="ECO:0007669"/>
    <property type="project" value="InterPro"/>
</dbReference>
<dbReference type="Gene3D" id="3.10.420.10">
    <property type="entry name" value="SecB-like"/>
    <property type="match status" value="1"/>
</dbReference>
<dbReference type="InterPro" id="IPR003708">
    <property type="entry name" value="SecB"/>
</dbReference>
<dbReference type="EMBL" id="MLJW01000019">
    <property type="protein sequence ID" value="OIR11683.1"/>
    <property type="molecule type" value="Genomic_DNA"/>
</dbReference>
<dbReference type="SUPFAM" id="SSF54611">
    <property type="entry name" value="SecB-like"/>
    <property type="match status" value="1"/>
</dbReference>
<protein>
    <submittedName>
        <fullName evidence="1">Protein-export protein SecB</fullName>
    </submittedName>
</protein>
<dbReference type="AlphaFoldDB" id="A0A1J5SUM9"/>
<dbReference type="Pfam" id="PF02556">
    <property type="entry name" value="SecB"/>
    <property type="match status" value="1"/>
</dbReference>
<dbReference type="GO" id="GO:0015031">
    <property type="term" value="P:protein transport"/>
    <property type="evidence" value="ECO:0007669"/>
    <property type="project" value="InterPro"/>
</dbReference>
<sequence length="160" mass="17672">MTEAAQTNKQPIFNIEKLYVKDLSLEIPNAPAIFLERENPQIDLQLQTQAAPLEEGLFDVTVTVTVTAKLPGKDKVLFLIEAKQAGIFQIRNLPAEDMETVLAVACPNILYPYLREVVSDVAVRGGFAPVLLNPINFEGLFQQQKQQSQAEGQAAEAVKH</sequence>
<comment type="caution">
    <text evidence="1">The sequence shown here is derived from an EMBL/GenBank/DDBJ whole genome shotgun (WGS) entry which is preliminary data.</text>
</comment>
<evidence type="ECO:0000313" key="1">
    <source>
        <dbReference type="EMBL" id="OIR11683.1"/>
    </source>
</evidence>
<dbReference type="GO" id="GO:0051082">
    <property type="term" value="F:unfolded protein binding"/>
    <property type="evidence" value="ECO:0007669"/>
    <property type="project" value="InterPro"/>
</dbReference>
<dbReference type="PANTHER" id="PTHR36918">
    <property type="match status" value="1"/>
</dbReference>
<dbReference type="HAMAP" id="MF_00821">
    <property type="entry name" value="SecB"/>
    <property type="match status" value="1"/>
</dbReference>
<reference evidence="1" key="1">
    <citation type="submission" date="2016-10" db="EMBL/GenBank/DDBJ databases">
        <title>Sequence of Gallionella enrichment culture.</title>
        <authorList>
            <person name="Poehlein A."/>
            <person name="Muehling M."/>
            <person name="Daniel R."/>
        </authorList>
    </citation>
    <scope>NUCLEOTIDE SEQUENCE</scope>
</reference>
<gene>
    <name evidence="1" type="primary">secB_3</name>
    <name evidence="1" type="ORF">GALL_65390</name>
</gene>
<accession>A0A1J5SUM9</accession>
<dbReference type="NCBIfam" id="NF004394">
    <property type="entry name" value="PRK05751.1-5"/>
    <property type="match status" value="1"/>
</dbReference>
<dbReference type="PRINTS" id="PR01594">
    <property type="entry name" value="SECBCHAPRONE"/>
</dbReference>
<proteinExistence type="inferred from homology"/>
<name>A0A1J5SUM9_9ZZZZ</name>
<dbReference type="InterPro" id="IPR035958">
    <property type="entry name" value="SecB-like_sf"/>
</dbReference>